<proteinExistence type="predicted"/>
<protein>
    <submittedName>
        <fullName evidence="1">Uncharacterized protein</fullName>
    </submittedName>
</protein>
<dbReference type="Proteomes" id="UP000071641">
    <property type="component" value="Unassembled WGS sequence"/>
</dbReference>
<dbReference type="EMBL" id="FIZX01000002">
    <property type="protein sequence ID" value="CZF82287.1"/>
    <property type="molecule type" value="Genomic_DNA"/>
</dbReference>
<dbReference type="STRING" id="1796497.GCE9029_03138"/>
<organism evidence="1 2">
    <name type="scientific">Grimontia celer</name>
    <dbReference type="NCBI Taxonomy" id="1796497"/>
    <lineage>
        <taxon>Bacteria</taxon>
        <taxon>Pseudomonadati</taxon>
        <taxon>Pseudomonadota</taxon>
        <taxon>Gammaproteobacteria</taxon>
        <taxon>Vibrionales</taxon>
        <taxon>Vibrionaceae</taxon>
        <taxon>Grimontia</taxon>
    </lineage>
</organism>
<keyword evidence="2" id="KW-1185">Reference proteome</keyword>
<accession>A0A128F651</accession>
<dbReference type="AlphaFoldDB" id="A0A128F651"/>
<name>A0A128F651_9GAMM</name>
<reference evidence="2" key="1">
    <citation type="submission" date="2016-02" db="EMBL/GenBank/DDBJ databases">
        <authorList>
            <person name="Rodrigo-Torres Lidia"/>
            <person name="Arahal R.David."/>
        </authorList>
    </citation>
    <scope>NUCLEOTIDE SEQUENCE [LARGE SCALE GENOMIC DNA]</scope>
    <source>
        <strain evidence="2">CECT 9029</strain>
    </source>
</reference>
<gene>
    <name evidence="1" type="ORF">GCE9029_03138</name>
</gene>
<evidence type="ECO:0000313" key="2">
    <source>
        <dbReference type="Proteomes" id="UP000071641"/>
    </source>
</evidence>
<evidence type="ECO:0000313" key="1">
    <source>
        <dbReference type="EMBL" id="CZF82287.1"/>
    </source>
</evidence>
<sequence>MARGDAIFIYSISVDKLQEMKKACQNLLQAPQILYVVKTVGYRMNYYALEGLVFSDPQRSHFKNKHLATI</sequence>